<dbReference type="KEGG" id="sbj:CF168_09820"/>
<gene>
    <name evidence="2" type="ORF">CF168_09820</name>
</gene>
<keyword evidence="3" id="KW-1185">Reference proteome</keyword>
<accession>A0A220ULV3</accession>
<evidence type="ECO:0000256" key="1">
    <source>
        <dbReference type="SAM" id="MobiDB-lite"/>
    </source>
</evidence>
<feature type="region of interest" description="Disordered" evidence="1">
    <location>
        <begin position="201"/>
        <end position="221"/>
    </location>
</feature>
<sequence>MSYPQPLADAPQSHTHMHRQLAEPQPRISLSALAEQLKLEQATIIGNASGDWQPANKGLTFIFNGTQCPEDVSAHGQVVNIANGGFAESQYAFEVQGHPQGVQLAKALTQVATDLTPSLGCWPSSGLTTVVLMMSLAKKVQVQRMSLLPSLQRSIDLPDNIHLPCMVHNWLGERRIAQTLLYERIDWPEFTLTPWESMPKACETDGAESKPTRHTDRNERFENPFGQLDLLRQSTLTPNVSEQTKQQLREQLAKLALTPSAIWQQFAEKSSLKASESLFFNHQPESQISPWYLMDYAASQTLDAIRHQLAYCQQQLTD</sequence>
<reference evidence="2 3" key="1">
    <citation type="submission" date="2017-07" db="EMBL/GenBank/DDBJ databases">
        <title>Phenotypical and genomic characterization of a clinical isolate of Shewanella bicestrii sp. nov. producing an extended-spectrum beta-lactamase and a new oxacillinase variant.</title>
        <authorList>
            <person name="Jousset A.B."/>
            <person name="Bonnin R.A."/>
            <person name="Girlich D."/>
            <person name="Dabos L."/>
            <person name="Potron A."/>
            <person name="Dortet L."/>
            <person name="Glaser P."/>
            <person name="Naas T."/>
        </authorList>
    </citation>
    <scope>NUCLEOTIDE SEQUENCE [LARGE SCALE GENOMIC DNA]</scope>
    <source>
        <strain evidence="2 3">JAB-1</strain>
    </source>
</reference>
<evidence type="ECO:0000313" key="2">
    <source>
        <dbReference type="EMBL" id="ASK69148.1"/>
    </source>
</evidence>
<dbReference type="RefSeq" id="WP_089067731.1">
    <property type="nucleotide sequence ID" value="NZ_CP022358.1"/>
</dbReference>
<proteinExistence type="predicted"/>
<feature type="compositionally biased region" description="Basic and acidic residues" evidence="1">
    <location>
        <begin position="207"/>
        <end position="221"/>
    </location>
</feature>
<dbReference type="EMBL" id="CP022358">
    <property type="protein sequence ID" value="ASK69148.1"/>
    <property type="molecule type" value="Genomic_DNA"/>
</dbReference>
<protein>
    <submittedName>
        <fullName evidence="2">Uncharacterized protein</fullName>
    </submittedName>
</protein>
<feature type="region of interest" description="Disordered" evidence="1">
    <location>
        <begin position="1"/>
        <end position="22"/>
    </location>
</feature>
<organism evidence="2 3">
    <name type="scientific">Shewanella bicestrii</name>
    <dbReference type="NCBI Taxonomy" id="2018305"/>
    <lineage>
        <taxon>Bacteria</taxon>
        <taxon>Pseudomonadati</taxon>
        <taxon>Pseudomonadota</taxon>
        <taxon>Gammaproteobacteria</taxon>
        <taxon>Alteromonadales</taxon>
        <taxon>Shewanellaceae</taxon>
        <taxon>Shewanella</taxon>
    </lineage>
</organism>
<dbReference type="Proteomes" id="UP000198367">
    <property type="component" value="Chromosome"/>
</dbReference>
<name>A0A220ULV3_9GAMM</name>
<evidence type="ECO:0000313" key="3">
    <source>
        <dbReference type="Proteomes" id="UP000198367"/>
    </source>
</evidence>
<dbReference type="AlphaFoldDB" id="A0A220ULV3"/>